<feature type="transmembrane region" description="Helical" evidence="2">
    <location>
        <begin position="785"/>
        <end position="803"/>
    </location>
</feature>
<keyword evidence="2" id="KW-0812">Transmembrane</keyword>
<name>C4LK28_CORK4</name>
<evidence type="ECO:0000256" key="2">
    <source>
        <dbReference type="SAM" id="Phobius"/>
    </source>
</evidence>
<feature type="domain" description="Acyltransferase 3" evidence="3">
    <location>
        <begin position="486"/>
        <end position="828"/>
    </location>
</feature>
<dbReference type="KEGG" id="ckp:ckrop_1445"/>
<dbReference type="Pfam" id="PF01757">
    <property type="entry name" value="Acyl_transf_3"/>
    <property type="match status" value="1"/>
</dbReference>
<keyword evidence="2" id="KW-1133">Transmembrane helix</keyword>
<evidence type="ECO:0000256" key="1">
    <source>
        <dbReference type="SAM" id="MobiDB-lite"/>
    </source>
</evidence>
<protein>
    <submittedName>
        <fullName evidence="4">Putative membrane protein</fullName>
    </submittedName>
</protein>
<feature type="compositionally biased region" description="Low complexity" evidence="1">
    <location>
        <begin position="425"/>
        <end position="450"/>
    </location>
</feature>
<dbReference type="eggNOG" id="COG1835">
    <property type="taxonomic scope" value="Bacteria"/>
</dbReference>
<dbReference type="InterPro" id="IPR050879">
    <property type="entry name" value="Acyltransferase_3"/>
</dbReference>
<organism evidence="4 5">
    <name type="scientific">Corynebacterium kroppenstedtii (strain DSM 44385 / JCM 11950 / CIP 105744 / CCUG 35717)</name>
    <dbReference type="NCBI Taxonomy" id="645127"/>
    <lineage>
        <taxon>Bacteria</taxon>
        <taxon>Bacillati</taxon>
        <taxon>Actinomycetota</taxon>
        <taxon>Actinomycetes</taxon>
        <taxon>Mycobacteriales</taxon>
        <taxon>Corynebacteriaceae</taxon>
        <taxon>Corynebacterium</taxon>
    </lineage>
</organism>
<feature type="transmembrane region" description="Helical" evidence="2">
    <location>
        <begin position="744"/>
        <end position="765"/>
    </location>
</feature>
<feature type="compositionally biased region" description="Low complexity" evidence="1">
    <location>
        <begin position="61"/>
        <end position="113"/>
    </location>
</feature>
<feature type="compositionally biased region" description="Low complexity" evidence="1">
    <location>
        <begin position="181"/>
        <end position="190"/>
    </location>
</feature>
<feature type="transmembrane region" description="Helical" evidence="2">
    <location>
        <begin position="680"/>
        <end position="698"/>
    </location>
</feature>
<dbReference type="Proteomes" id="UP000001473">
    <property type="component" value="Chromosome"/>
</dbReference>
<proteinExistence type="predicted"/>
<feature type="compositionally biased region" description="Polar residues" evidence="1">
    <location>
        <begin position="34"/>
        <end position="60"/>
    </location>
</feature>
<gene>
    <name evidence="4" type="ordered locus">ckrop_1445</name>
</gene>
<accession>C4LK28</accession>
<feature type="compositionally biased region" description="Basic and acidic residues" evidence="1">
    <location>
        <begin position="313"/>
        <end position="323"/>
    </location>
</feature>
<dbReference type="HOGENOM" id="CLU_005679_11_0_11"/>
<dbReference type="PANTHER" id="PTHR23028:SF53">
    <property type="entry name" value="ACYL_TRANSF_3 DOMAIN-CONTAINING PROTEIN"/>
    <property type="match status" value="1"/>
</dbReference>
<keyword evidence="2" id="KW-0472">Membrane</keyword>
<feature type="transmembrane region" description="Helical" evidence="2">
    <location>
        <begin position="623"/>
        <end position="639"/>
    </location>
</feature>
<feature type="transmembrane region" description="Helical" evidence="2">
    <location>
        <begin position="553"/>
        <end position="572"/>
    </location>
</feature>
<dbReference type="EMBL" id="CP001620">
    <property type="protein sequence ID" value="ACR18183.1"/>
    <property type="molecule type" value="Genomic_DNA"/>
</dbReference>
<feature type="compositionally biased region" description="Polar residues" evidence="1">
    <location>
        <begin position="115"/>
        <end position="124"/>
    </location>
</feature>
<reference evidence="4 5" key="1">
    <citation type="journal article" date="2008" name="J. Biotechnol.">
        <title>Ultrafast pyrosequencing of Corynebacterium kroppenstedtii DSM44385 revealed insights into the physiology of a lipophilic corynebacterium that lacks mycolic acids.</title>
        <authorList>
            <person name="Tauch A."/>
            <person name="Schneider J."/>
            <person name="Szczepanowski R."/>
            <person name="Tilker A."/>
            <person name="Viehoever P."/>
            <person name="Gartemann K.-H."/>
            <person name="Arnold W."/>
            <person name="Blom J."/>
            <person name="Brinkrolf K."/>
            <person name="Brune I."/>
            <person name="Goetker S."/>
            <person name="Weisshaar B."/>
            <person name="Goesmann A."/>
            <person name="Droege M."/>
            <person name="Puehler A."/>
        </authorList>
    </citation>
    <scope>NUCLEOTIDE SEQUENCE [LARGE SCALE GENOMIC DNA]</scope>
    <source>
        <strain evidence="5">DSM 44385 / JCM 11950 / CIP 105744 / CCUG 35717</strain>
    </source>
</reference>
<feature type="transmembrane region" description="Helical" evidence="2">
    <location>
        <begin position="646"/>
        <end position="665"/>
    </location>
</feature>
<feature type="compositionally biased region" description="Low complexity" evidence="1">
    <location>
        <begin position="234"/>
        <end position="243"/>
    </location>
</feature>
<feature type="compositionally biased region" description="Basic and acidic residues" evidence="1">
    <location>
        <begin position="278"/>
        <end position="292"/>
    </location>
</feature>
<feature type="compositionally biased region" description="Basic residues" evidence="1">
    <location>
        <begin position="407"/>
        <end position="419"/>
    </location>
</feature>
<feature type="transmembrane region" description="Helical" evidence="2">
    <location>
        <begin position="719"/>
        <end position="738"/>
    </location>
</feature>
<keyword evidence="5" id="KW-1185">Reference proteome</keyword>
<sequence>MRLPKLSPAGLGKATRRAAQAVQSAAQQGGSLLRSASTIGNSPRPSQSATAQQSDSELGQSGSSASSATSASASSGATATGSSEGESSKAGSSANGSSTASSPTTRSSGSAKSGSLATSQQSTTPDDETANKPGRAGNSGERQGRGEIRRHESRNDGHAGVETHFSVSCTSTPVSARRRTSASQSSTRESGTPSFRHVGRAPAGARRLADTRTTPSGTSGITGAGSVGKKNAGRSRGVGSSLSRSHRSSEVNGGLRPSLRRPKPQVSGSRPDASVSAEPRDTRPKGSSDKKSAQATRAKKDRAKKTGSAPVKRKTDATQDKADATQAYPADEDARASQENAAAPQESAKASGSEKAFEGTTPEVSRKAPAPPKPSTADYVPVEVPRSTGISRFTQGTALPQRIEPRSKRKSSKGRRKKSSRAESSRAGVSASPSKAGSQGVSSSAGAPSARTQTAVAPQPSPARGKASTAKKTSAKDSPTGIRHVPGIDGLRGLAVISVVIYHLFGNVLPGGYLGVDVFFVLSGFLITSLLLREFVYSRTISLKNFWIRRVRRIAPAAISTLVICAAIAGVIGGDVNVNLGRQFWSSALFVNNWVQIAHSQSYFAQSELPIFAHYWSLSVEEQFYIIWPLIVSLLLVILRKTPRLVGKLALAGAVISAGAMAIIVNPGHDATRVYYGTDTHAFGLLIGAALASITISSSMEKRGDTWGYREGLLQHGRILSLLAIPALAVQIFYFFWLGDQDTFTYRGGLISSSLIVAIIIASVVRNTGPVAAIFRNKVLRHLGFISFSLYLWHVPANLFVVSLFQDYEWGRKKWITGLIAIVISLVAAELSFRFIETPIRRYGFIESTRKLSYAIFGERSTSRQRFGGAMVPAAMILCCVFAGLAIHNTSHGTALESELERLQAENRSERGAVKPAPKVVTHDMPKDGSNINAIGDSVMLASQAELQKRFPGIDINAEVSRHYQAAPAIIADLKAQDALRQFVFLGFGTNGQAFPGQLDEIIKSIGPKHTIVIAMPYGDRWYMQDAQQQVVDAAKKYPNVYAAAWCAYAEDHVSELASDEIHPRGNATVGYTNAFVAALKQWASGKKDVPPVCPPAA</sequence>
<evidence type="ECO:0000313" key="4">
    <source>
        <dbReference type="EMBL" id="ACR18183.1"/>
    </source>
</evidence>
<feature type="transmembrane region" description="Helical" evidence="2">
    <location>
        <begin position="867"/>
        <end position="887"/>
    </location>
</feature>
<dbReference type="GO" id="GO:0016747">
    <property type="term" value="F:acyltransferase activity, transferring groups other than amino-acyl groups"/>
    <property type="evidence" value="ECO:0007669"/>
    <property type="project" value="InterPro"/>
</dbReference>
<feature type="transmembrane region" description="Helical" evidence="2">
    <location>
        <begin position="815"/>
        <end position="833"/>
    </location>
</feature>
<dbReference type="GO" id="GO:0016020">
    <property type="term" value="C:membrane"/>
    <property type="evidence" value="ECO:0007669"/>
    <property type="project" value="TreeGrafter"/>
</dbReference>
<evidence type="ECO:0000313" key="5">
    <source>
        <dbReference type="Proteomes" id="UP000001473"/>
    </source>
</evidence>
<dbReference type="GO" id="GO:0009103">
    <property type="term" value="P:lipopolysaccharide biosynthetic process"/>
    <property type="evidence" value="ECO:0007669"/>
    <property type="project" value="TreeGrafter"/>
</dbReference>
<feature type="compositionally biased region" description="Basic and acidic residues" evidence="1">
    <location>
        <begin position="142"/>
        <end position="161"/>
    </location>
</feature>
<dbReference type="OrthoDB" id="3404679at2"/>
<feature type="compositionally biased region" description="Polar residues" evidence="1">
    <location>
        <begin position="165"/>
        <end position="174"/>
    </location>
</feature>
<dbReference type="PANTHER" id="PTHR23028">
    <property type="entry name" value="ACETYLTRANSFERASE"/>
    <property type="match status" value="1"/>
</dbReference>
<dbReference type="InterPro" id="IPR002656">
    <property type="entry name" value="Acyl_transf_3_dom"/>
</dbReference>
<feature type="compositionally biased region" description="Low complexity" evidence="1">
    <location>
        <begin position="18"/>
        <end position="28"/>
    </location>
</feature>
<evidence type="ECO:0000259" key="3">
    <source>
        <dbReference type="Pfam" id="PF01757"/>
    </source>
</evidence>
<feature type="compositionally biased region" description="Low complexity" evidence="1">
    <location>
        <begin position="466"/>
        <end position="480"/>
    </location>
</feature>
<feature type="region of interest" description="Disordered" evidence="1">
    <location>
        <begin position="1"/>
        <end position="482"/>
    </location>
</feature>
<feature type="compositionally biased region" description="Polar residues" evidence="1">
    <location>
        <begin position="388"/>
        <end position="398"/>
    </location>
</feature>
<feature type="transmembrane region" description="Helical" evidence="2">
    <location>
        <begin position="511"/>
        <end position="532"/>
    </location>
</feature>
<dbReference type="AlphaFoldDB" id="C4LK28"/>